<evidence type="ECO:0000313" key="1">
    <source>
        <dbReference type="EMBL" id="GFY59946.1"/>
    </source>
</evidence>
<organism evidence="1 2">
    <name type="scientific">Trichonephila inaurata madagascariensis</name>
    <dbReference type="NCBI Taxonomy" id="2747483"/>
    <lineage>
        <taxon>Eukaryota</taxon>
        <taxon>Metazoa</taxon>
        <taxon>Ecdysozoa</taxon>
        <taxon>Arthropoda</taxon>
        <taxon>Chelicerata</taxon>
        <taxon>Arachnida</taxon>
        <taxon>Araneae</taxon>
        <taxon>Araneomorphae</taxon>
        <taxon>Entelegynae</taxon>
        <taxon>Araneoidea</taxon>
        <taxon>Nephilidae</taxon>
        <taxon>Trichonephila</taxon>
        <taxon>Trichonephila inaurata</taxon>
    </lineage>
</organism>
<reference evidence="1" key="1">
    <citation type="submission" date="2020-08" db="EMBL/GenBank/DDBJ databases">
        <title>Multicomponent nature underlies the extraordinary mechanical properties of spider dragline silk.</title>
        <authorList>
            <person name="Kono N."/>
            <person name="Nakamura H."/>
            <person name="Mori M."/>
            <person name="Yoshida Y."/>
            <person name="Ohtoshi R."/>
            <person name="Malay A.D."/>
            <person name="Moran D.A.P."/>
            <person name="Tomita M."/>
            <person name="Numata K."/>
            <person name="Arakawa K."/>
        </authorList>
    </citation>
    <scope>NUCLEOTIDE SEQUENCE</scope>
</reference>
<comment type="caution">
    <text evidence="1">The sequence shown here is derived from an EMBL/GenBank/DDBJ whole genome shotgun (WGS) entry which is preliminary data.</text>
</comment>
<proteinExistence type="predicted"/>
<evidence type="ECO:0000313" key="2">
    <source>
        <dbReference type="Proteomes" id="UP000886998"/>
    </source>
</evidence>
<dbReference type="Proteomes" id="UP000886998">
    <property type="component" value="Unassembled WGS sequence"/>
</dbReference>
<gene>
    <name evidence="1" type="ORF">TNIN_219821</name>
</gene>
<keyword evidence="2" id="KW-1185">Reference proteome</keyword>
<sequence length="107" mass="12479">MFRYSFGRITWRNANLSFDVFEEKPRLIAVTRFFENSGCSFRCSNSVKIRTRFELLSESSWGTHPAIFHTFPSILRRRKTVELIDIEVFSQHSCCQALVLSHGCQKA</sequence>
<dbReference type="AlphaFoldDB" id="A0A8X6XV66"/>
<name>A0A8X6XV66_9ARAC</name>
<protein>
    <submittedName>
        <fullName evidence="1">Uncharacterized protein</fullName>
    </submittedName>
</protein>
<accession>A0A8X6XV66</accession>
<dbReference type="EMBL" id="BMAV01012892">
    <property type="protein sequence ID" value="GFY59946.1"/>
    <property type="molecule type" value="Genomic_DNA"/>
</dbReference>